<keyword evidence="6 12" id="KW-0809">Transit peptide</keyword>
<keyword evidence="11" id="KW-0408">Iron</keyword>
<feature type="binding site" description="axial binding residue" evidence="11">
    <location>
        <position position="147"/>
    </location>
    <ligand>
        <name>heme b</name>
        <dbReference type="ChEBI" id="CHEBI:60344"/>
        <note>ligand shared with SDHC</note>
    </ligand>
    <ligandPart>
        <name>Fe</name>
        <dbReference type="ChEBI" id="CHEBI:18248"/>
    </ligandPart>
</feature>
<dbReference type="Proteomes" id="UP000504638">
    <property type="component" value="Unplaced"/>
</dbReference>
<dbReference type="GO" id="GO:0005743">
    <property type="term" value="C:mitochondrial inner membrane"/>
    <property type="evidence" value="ECO:0007669"/>
    <property type="project" value="UniProtKB-SubCell"/>
</dbReference>
<dbReference type="EMBL" id="ML975185">
    <property type="protein sequence ID" value="KAF1808334.1"/>
    <property type="molecule type" value="Genomic_DNA"/>
</dbReference>
<dbReference type="OrthoDB" id="18577at2759"/>
<evidence type="ECO:0000313" key="14">
    <source>
        <dbReference type="Proteomes" id="UP000504638"/>
    </source>
</evidence>
<dbReference type="GeneID" id="54423588"/>
<dbReference type="InterPro" id="IPR034804">
    <property type="entry name" value="SQR/QFR_C/D"/>
</dbReference>
<evidence type="ECO:0000256" key="4">
    <source>
        <dbReference type="ARBA" id="ARBA00022692"/>
    </source>
</evidence>
<reference evidence="15" key="3">
    <citation type="submission" date="2025-04" db="UniProtKB">
        <authorList>
            <consortium name="RefSeq"/>
        </authorList>
    </citation>
    <scope>IDENTIFICATION</scope>
    <source>
        <strain evidence="15">CBS 781.70</strain>
    </source>
</reference>
<evidence type="ECO:0000256" key="2">
    <source>
        <dbReference type="ARBA" id="ARBA00007294"/>
    </source>
</evidence>
<evidence type="ECO:0000313" key="13">
    <source>
        <dbReference type="EMBL" id="KAF1808334.1"/>
    </source>
</evidence>
<dbReference type="Gene3D" id="1.20.1300.10">
    <property type="entry name" value="Fumarate reductase/succinate dehydrogenase, transmembrane subunit"/>
    <property type="match status" value="1"/>
</dbReference>
<organism evidence="13">
    <name type="scientific">Eremomyces bilateralis CBS 781.70</name>
    <dbReference type="NCBI Taxonomy" id="1392243"/>
    <lineage>
        <taxon>Eukaryota</taxon>
        <taxon>Fungi</taxon>
        <taxon>Dikarya</taxon>
        <taxon>Ascomycota</taxon>
        <taxon>Pezizomycotina</taxon>
        <taxon>Dothideomycetes</taxon>
        <taxon>Dothideomycetes incertae sedis</taxon>
        <taxon>Eremomycetales</taxon>
        <taxon>Eremomycetaceae</taxon>
        <taxon>Eremomyces</taxon>
    </lineage>
</organism>
<evidence type="ECO:0000256" key="9">
    <source>
        <dbReference type="ARBA" id="ARBA00023136"/>
    </source>
</evidence>
<evidence type="ECO:0000256" key="5">
    <source>
        <dbReference type="ARBA" id="ARBA00022792"/>
    </source>
</evidence>
<evidence type="ECO:0000256" key="8">
    <source>
        <dbReference type="ARBA" id="ARBA00023128"/>
    </source>
</evidence>
<evidence type="ECO:0000256" key="3">
    <source>
        <dbReference type="ARBA" id="ARBA00022448"/>
    </source>
</evidence>
<keyword evidence="11" id="KW-0479">Metal-binding</keyword>
<keyword evidence="5 12" id="KW-0999">Mitochondrion inner membrane</keyword>
<reference evidence="15" key="2">
    <citation type="submission" date="2020-04" db="EMBL/GenBank/DDBJ databases">
        <authorList>
            <consortium name="NCBI Genome Project"/>
        </authorList>
    </citation>
    <scope>NUCLEOTIDE SEQUENCE</scope>
    <source>
        <strain evidence="15">CBS 781.70</strain>
    </source>
</reference>
<comment type="similarity">
    <text evidence="2 12">Belongs to the CybS family.</text>
</comment>
<dbReference type="InterPro" id="IPR007992">
    <property type="entry name" value="CybS"/>
</dbReference>
<evidence type="ECO:0000256" key="12">
    <source>
        <dbReference type="RuleBase" id="RU364031"/>
    </source>
</evidence>
<dbReference type="PANTHER" id="PTHR13337">
    <property type="entry name" value="SUCCINATE DEHYDROGENASE"/>
    <property type="match status" value="1"/>
</dbReference>
<dbReference type="AlphaFoldDB" id="A0A6G1FRB5"/>
<proteinExistence type="inferred from homology"/>
<keyword evidence="9 12" id="KW-0472">Membrane</keyword>
<gene>
    <name evidence="13 15" type="ORF">P152DRAFT_517588</name>
</gene>
<reference evidence="13 15" key="1">
    <citation type="submission" date="2020-01" db="EMBL/GenBank/DDBJ databases">
        <authorList>
            <consortium name="DOE Joint Genome Institute"/>
            <person name="Haridas S."/>
            <person name="Albert R."/>
            <person name="Binder M."/>
            <person name="Bloem J."/>
            <person name="Labutti K."/>
            <person name="Salamov A."/>
            <person name="Andreopoulos B."/>
            <person name="Baker S.E."/>
            <person name="Barry K."/>
            <person name="Bills G."/>
            <person name="Bluhm B.H."/>
            <person name="Cannon C."/>
            <person name="Castanera R."/>
            <person name="Culley D.E."/>
            <person name="Daum C."/>
            <person name="Ezra D."/>
            <person name="Gonzalez J.B."/>
            <person name="Henrissat B."/>
            <person name="Kuo A."/>
            <person name="Liang C."/>
            <person name="Lipzen A."/>
            <person name="Lutzoni F."/>
            <person name="Magnuson J."/>
            <person name="Mondo S."/>
            <person name="Nolan M."/>
            <person name="Ohm R."/>
            <person name="Pangilinan J."/>
            <person name="Park H.-J."/>
            <person name="Ramirez L."/>
            <person name="Alfaro M."/>
            <person name="Sun H."/>
            <person name="Tritt A."/>
            <person name="Yoshinaga Y."/>
            <person name="Zwiers L.-H."/>
            <person name="Turgeon B.G."/>
            <person name="Goodwin S.B."/>
            <person name="Spatafora J.W."/>
            <person name="Crous P.W."/>
            <person name="Grigoriev I.V."/>
        </authorList>
    </citation>
    <scope>NUCLEOTIDE SEQUENCE</scope>
    <source>
        <strain evidence="13 15">CBS 781.70</strain>
    </source>
</reference>
<dbReference type="GO" id="GO:0048039">
    <property type="term" value="F:ubiquinone binding"/>
    <property type="evidence" value="ECO:0007669"/>
    <property type="project" value="TreeGrafter"/>
</dbReference>
<dbReference type="GO" id="GO:0020037">
    <property type="term" value="F:heme binding"/>
    <property type="evidence" value="ECO:0007669"/>
    <property type="project" value="TreeGrafter"/>
</dbReference>
<protein>
    <recommendedName>
        <fullName evidence="12">Succinate dehydrogenase [ubiquinone] cytochrome b small subunit</fullName>
    </recommendedName>
</protein>
<keyword evidence="3" id="KW-0813">Transport</keyword>
<dbReference type="GO" id="GO:0006099">
    <property type="term" value="P:tricarboxylic acid cycle"/>
    <property type="evidence" value="ECO:0007669"/>
    <property type="project" value="TreeGrafter"/>
</dbReference>
<evidence type="ECO:0000256" key="10">
    <source>
        <dbReference type="PIRSR" id="PIRSR607992-1"/>
    </source>
</evidence>
<dbReference type="CDD" id="cd03496">
    <property type="entry name" value="SQR_TypeC_CybS"/>
    <property type="match status" value="1"/>
</dbReference>
<dbReference type="SUPFAM" id="SSF81343">
    <property type="entry name" value="Fumarate reductase respiratory complex transmembrane subunits"/>
    <property type="match status" value="1"/>
</dbReference>
<evidence type="ECO:0000256" key="7">
    <source>
        <dbReference type="ARBA" id="ARBA00022989"/>
    </source>
</evidence>
<dbReference type="Pfam" id="PF05328">
    <property type="entry name" value="CybS"/>
    <property type="match status" value="1"/>
</dbReference>
<evidence type="ECO:0000256" key="1">
    <source>
        <dbReference type="ARBA" id="ARBA00004448"/>
    </source>
</evidence>
<accession>A0A6G1FRB5</accession>
<keyword evidence="14" id="KW-1185">Reference proteome</keyword>
<dbReference type="PANTHER" id="PTHR13337:SF2">
    <property type="entry name" value="SUCCINATE DEHYDROGENASE [UBIQUINONE] CYTOCHROME B SMALL SUBUNIT, MITOCHONDRIAL"/>
    <property type="match status" value="1"/>
</dbReference>
<comment type="subcellular location">
    <subcellularLocation>
        <location evidence="1 12">Mitochondrion inner membrane</location>
        <topology evidence="1 12">Multi-pass membrane protein</topology>
    </subcellularLocation>
</comment>
<dbReference type="RefSeq" id="XP_033529965.1">
    <property type="nucleotide sequence ID" value="XM_033683018.1"/>
</dbReference>
<evidence type="ECO:0000313" key="15">
    <source>
        <dbReference type="RefSeq" id="XP_033529965.1"/>
    </source>
</evidence>
<dbReference type="GO" id="GO:0046872">
    <property type="term" value="F:metal ion binding"/>
    <property type="evidence" value="ECO:0007669"/>
    <property type="project" value="UniProtKB-KW"/>
</dbReference>
<name>A0A6G1FRB5_9PEZI</name>
<keyword evidence="4" id="KW-0812">Transmembrane</keyword>
<sequence>MAAIMRPQMLRQTCAAAAGTRFISSAALASSRAAWQTPLVQQCKPQSIVAKTARSAFVRERLPTVSKVAAFHTSRKNQLLPPPAQRITGGVNDPAPVLPADPVHGNYHWDFERIIAVSLIPLTIAPFASGSLNPLLDATFCGLIVIHSHFGFESCITDYFPKWRVPNTQRALKWVLNGFTLLVAYGLYEFETNDVGVTEAVTRVWKA</sequence>
<keyword evidence="7" id="KW-1133">Transmembrane helix</keyword>
<feature type="binding site" evidence="10">
    <location>
        <position position="159"/>
    </location>
    <ligand>
        <name>a ubiquinone</name>
        <dbReference type="ChEBI" id="CHEBI:16389"/>
        <note>ligand shared with IP/SDHB</note>
    </ligand>
</feature>
<evidence type="ECO:0000256" key="11">
    <source>
        <dbReference type="PIRSR" id="PIRSR607992-2"/>
    </source>
</evidence>
<evidence type="ECO:0000256" key="6">
    <source>
        <dbReference type="ARBA" id="ARBA00022946"/>
    </source>
</evidence>
<dbReference type="GO" id="GO:0006121">
    <property type="term" value="P:mitochondrial electron transport, succinate to ubiquinone"/>
    <property type="evidence" value="ECO:0007669"/>
    <property type="project" value="TreeGrafter"/>
</dbReference>
<keyword evidence="8 12" id="KW-0496">Mitochondrion</keyword>